<keyword evidence="5" id="KW-0560">Oxidoreductase</keyword>
<dbReference type="PANTHER" id="PTHR42934:SF2">
    <property type="entry name" value="GLYCOLATE OXIDASE SUBUNIT GLCD"/>
    <property type="match status" value="1"/>
</dbReference>
<dbReference type="PROSITE" id="PS51387">
    <property type="entry name" value="FAD_PCMH"/>
    <property type="match status" value="1"/>
</dbReference>
<dbReference type="Gene3D" id="1.10.45.10">
    <property type="entry name" value="Vanillyl-alcohol Oxidase, Chain A, domain 4"/>
    <property type="match status" value="1"/>
</dbReference>
<comment type="cofactor">
    <cofactor evidence="1">
        <name>FAD</name>
        <dbReference type="ChEBI" id="CHEBI:57692"/>
    </cofactor>
</comment>
<dbReference type="GO" id="GO:0071949">
    <property type="term" value="F:FAD binding"/>
    <property type="evidence" value="ECO:0007669"/>
    <property type="project" value="InterPro"/>
</dbReference>
<dbReference type="GO" id="GO:0016491">
    <property type="term" value="F:oxidoreductase activity"/>
    <property type="evidence" value="ECO:0007669"/>
    <property type="project" value="UniProtKB-KW"/>
</dbReference>
<protein>
    <submittedName>
        <fullName evidence="7">FAD-binding protein</fullName>
    </submittedName>
</protein>
<dbReference type="InterPro" id="IPR016171">
    <property type="entry name" value="Vanillyl_alc_oxidase_C-sub2"/>
</dbReference>
<accession>A0A5M4F9P2</accession>
<dbReference type="RefSeq" id="WP_149689801.1">
    <property type="nucleotide sequence ID" value="NZ_SDPQ02000003.1"/>
</dbReference>
<dbReference type="InterPro" id="IPR016164">
    <property type="entry name" value="FAD-linked_Oxase-like_C"/>
</dbReference>
<dbReference type="Gene3D" id="3.30.465.10">
    <property type="match status" value="1"/>
</dbReference>
<dbReference type="InterPro" id="IPR004113">
    <property type="entry name" value="FAD-bd_oxidored_4_C"/>
</dbReference>
<name>A0A5M4F9P2_9ACTN</name>
<dbReference type="InterPro" id="IPR016169">
    <property type="entry name" value="FAD-bd_PCMH_sub2"/>
</dbReference>
<evidence type="ECO:0000256" key="5">
    <source>
        <dbReference type="ARBA" id="ARBA00023002"/>
    </source>
</evidence>
<dbReference type="InterPro" id="IPR006094">
    <property type="entry name" value="Oxid_FAD_bind_N"/>
</dbReference>
<dbReference type="Proteomes" id="UP000380867">
    <property type="component" value="Unassembled WGS sequence"/>
</dbReference>
<proteinExistence type="inferred from homology"/>
<gene>
    <name evidence="7" type="ORF">ESP70_013220</name>
</gene>
<keyword evidence="4" id="KW-0274">FAD</keyword>
<evidence type="ECO:0000256" key="1">
    <source>
        <dbReference type="ARBA" id="ARBA00001974"/>
    </source>
</evidence>
<dbReference type="Pfam" id="PF01565">
    <property type="entry name" value="FAD_binding_4"/>
    <property type="match status" value="1"/>
</dbReference>
<evidence type="ECO:0000256" key="4">
    <source>
        <dbReference type="ARBA" id="ARBA00022827"/>
    </source>
</evidence>
<sequence length="451" mass="46094">MSVATFSLDDLVADLDDWSVVPADVESASRDRSGSPIGPAAIVVRAGSVEQVQATLRFAHQHGIAVVPRGAGSGVAGGAVAGSGSIVLDLSRLDRIVEVRADDQVAVVEPGVITADLDAAAGAHGLFYAPDPGSVGISTIGGNIATNAGGLRGAKYGVTRDAVLSLDVVLADGRLVTVGRETLKRVTGYDLLGLLVGSEGTLGVVVRATLRLLPRPVATSTVAAYFAGIDEAAAAAIAVRSSGVRPVVLEIVDGPTLAAIDALEDTRLRANGAAFLLAQTDGHAAAIEADVIAEVLAPLATYVETSDDPVESARLMTARRQALPALERIGRVVIEDIAVPPSRLAEAIRGIHAIADETGARIFVFAHAGDGNVHPILVVDGDELPAYAIEAVDRIFALALSLGGTLTGEHGVGLLKRDWVAQEVGGVVDGLQRAIKSLFDPAGILNPGKAI</sequence>
<dbReference type="PANTHER" id="PTHR42934">
    <property type="entry name" value="GLYCOLATE OXIDASE SUBUNIT GLCD"/>
    <property type="match status" value="1"/>
</dbReference>
<reference evidence="7" key="1">
    <citation type="submission" date="2019-09" db="EMBL/GenBank/DDBJ databases">
        <authorList>
            <person name="Li J."/>
        </authorList>
    </citation>
    <scope>NUCLEOTIDE SEQUENCE [LARGE SCALE GENOMIC DNA]</scope>
    <source>
        <strain evidence="7">JCM 14732</strain>
    </source>
</reference>
<feature type="domain" description="FAD-binding PCMH-type" evidence="6">
    <location>
        <begin position="36"/>
        <end position="215"/>
    </location>
</feature>
<keyword evidence="8" id="KW-1185">Reference proteome</keyword>
<evidence type="ECO:0000313" key="8">
    <source>
        <dbReference type="Proteomes" id="UP000380867"/>
    </source>
</evidence>
<dbReference type="InterPro" id="IPR016166">
    <property type="entry name" value="FAD-bd_PCMH"/>
</dbReference>
<dbReference type="Pfam" id="PF02913">
    <property type="entry name" value="FAD-oxidase_C"/>
    <property type="match status" value="1"/>
</dbReference>
<dbReference type="InterPro" id="IPR036318">
    <property type="entry name" value="FAD-bd_PCMH-like_sf"/>
</dbReference>
<dbReference type="Gene3D" id="3.30.70.2740">
    <property type="match status" value="1"/>
</dbReference>
<evidence type="ECO:0000256" key="2">
    <source>
        <dbReference type="ARBA" id="ARBA00008000"/>
    </source>
</evidence>
<keyword evidence="3" id="KW-0285">Flavoprotein</keyword>
<dbReference type="SUPFAM" id="SSF56176">
    <property type="entry name" value="FAD-binding/transporter-associated domain-like"/>
    <property type="match status" value="1"/>
</dbReference>
<evidence type="ECO:0000313" key="7">
    <source>
        <dbReference type="EMBL" id="KAA1395131.1"/>
    </source>
</evidence>
<evidence type="ECO:0000256" key="3">
    <source>
        <dbReference type="ARBA" id="ARBA00022630"/>
    </source>
</evidence>
<evidence type="ECO:0000259" key="6">
    <source>
        <dbReference type="PROSITE" id="PS51387"/>
    </source>
</evidence>
<dbReference type="AlphaFoldDB" id="A0A5M4F9P2"/>
<organism evidence="7 8">
    <name type="scientific">Aeromicrobium ginsengisoli</name>
    <dbReference type="NCBI Taxonomy" id="363867"/>
    <lineage>
        <taxon>Bacteria</taxon>
        <taxon>Bacillati</taxon>
        <taxon>Actinomycetota</taxon>
        <taxon>Actinomycetes</taxon>
        <taxon>Propionibacteriales</taxon>
        <taxon>Nocardioidaceae</taxon>
        <taxon>Aeromicrobium</taxon>
    </lineage>
</organism>
<comment type="similarity">
    <text evidence="2">Belongs to the FAD-binding oxidoreductase/transferase type 4 family.</text>
</comment>
<dbReference type="FunFam" id="3.30.70.2740:FF:000001">
    <property type="entry name" value="D-lactate dehydrogenase mitochondrial"/>
    <property type="match status" value="1"/>
</dbReference>
<dbReference type="OrthoDB" id="9811557at2"/>
<dbReference type="SUPFAM" id="SSF55103">
    <property type="entry name" value="FAD-linked oxidases, C-terminal domain"/>
    <property type="match status" value="1"/>
</dbReference>
<dbReference type="EMBL" id="SDPQ02000003">
    <property type="protein sequence ID" value="KAA1395131.1"/>
    <property type="molecule type" value="Genomic_DNA"/>
</dbReference>
<comment type="caution">
    <text evidence="7">The sequence shown here is derived from an EMBL/GenBank/DDBJ whole genome shotgun (WGS) entry which is preliminary data.</text>
</comment>
<dbReference type="FunFam" id="1.10.45.10:FF:000001">
    <property type="entry name" value="D-lactate dehydrogenase mitochondrial"/>
    <property type="match status" value="1"/>
</dbReference>
<dbReference type="InterPro" id="IPR051914">
    <property type="entry name" value="FAD-linked_OxidoTrans_Type4"/>
</dbReference>